<name>A0AAN7QWM5_TRANT</name>
<gene>
    <name evidence="2" type="ORF">SAY86_006944</name>
</gene>
<comment type="caution">
    <text evidence="2">The sequence shown here is derived from an EMBL/GenBank/DDBJ whole genome shotgun (WGS) entry which is preliminary data.</text>
</comment>
<protein>
    <submittedName>
        <fullName evidence="2">Uncharacterized protein</fullName>
    </submittedName>
</protein>
<evidence type="ECO:0000313" key="2">
    <source>
        <dbReference type="EMBL" id="KAK4779416.1"/>
    </source>
</evidence>
<dbReference type="EMBL" id="JAXQNO010000017">
    <property type="protein sequence ID" value="KAK4779416.1"/>
    <property type="molecule type" value="Genomic_DNA"/>
</dbReference>
<feature type="compositionally biased region" description="Basic and acidic residues" evidence="1">
    <location>
        <begin position="11"/>
        <end position="24"/>
    </location>
</feature>
<keyword evidence="3" id="KW-1185">Reference proteome</keyword>
<sequence length="102" mass="11643">MQKESQQSGLTREDERSGCAKEAEEGSSLIAAKRGRHPLKAYLPMIDTDPLGKMGYWFKFLYRPGSGDEREYGERFAISTARYGKHHLPNLQLQFYPSNQMG</sequence>
<evidence type="ECO:0000313" key="3">
    <source>
        <dbReference type="Proteomes" id="UP001346149"/>
    </source>
</evidence>
<reference evidence="2 3" key="1">
    <citation type="journal article" date="2023" name="Hortic Res">
        <title>Pangenome of water caltrop reveals structural variations and asymmetric subgenome divergence after allopolyploidization.</title>
        <authorList>
            <person name="Zhang X."/>
            <person name="Chen Y."/>
            <person name="Wang L."/>
            <person name="Yuan Y."/>
            <person name="Fang M."/>
            <person name="Shi L."/>
            <person name="Lu R."/>
            <person name="Comes H.P."/>
            <person name="Ma Y."/>
            <person name="Chen Y."/>
            <person name="Huang G."/>
            <person name="Zhou Y."/>
            <person name="Zheng Z."/>
            <person name="Qiu Y."/>
        </authorList>
    </citation>
    <scope>NUCLEOTIDE SEQUENCE [LARGE SCALE GENOMIC DNA]</scope>
    <source>
        <strain evidence="2">F231</strain>
    </source>
</reference>
<dbReference type="AlphaFoldDB" id="A0AAN7QWM5"/>
<organism evidence="2 3">
    <name type="scientific">Trapa natans</name>
    <name type="common">Water chestnut</name>
    <dbReference type="NCBI Taxonomy" id="22666"/>
    <lineage>
        <taxon>Eukaryota</taxon>
        <taxon>Viridiplantae</taxon>
        <taxon>Streptophyta</taxon>
        <taxon>Embryophyta</taxon>
        <taxon>Tracheophyta</taxon>
        <taxon>Spermatophyta</taxon>
        <taxon>Magnoliopsida</taxon>
        <taxon>eudicotyledons</taxon>
        <taxon>Gunneridae</taxon>
        <taxon>Pentapetalae</taxon>
        <taxon>rosids</taxon>
        <taxon>malvids</taxon>
        <taxon>Myrtales</taxon>
        <taxon>Lythraceae</taxon>
        <taxon>Trapa</taxon>
    </lineage>
</organism>
<dbReference type="Proteomes" id="UP001346149">
    <property type="component" value="Unassembled WGS sequence"/>
</dbReference>
<feature type="region of interest" description="Disordered" evidence="1">
    <location>
        <begin position="1"/>
        <end position="31"/>
    </location>
</feature>
<evidence type="ECO:0000256" key="1">
    <source>
        <dbReference type="SAM" id="MobiDB-lite"/>
    </source>
</evidence>
<feature type="compositionally biased region" description="Polar residues" evidence="1">
    <location>
        <begin position="1"/>
        <end position="10"/>
    </location>
</feature>
<proteinExistence type="predicted"/>
<accession>A0AAN7QWM5</accession>